<evidence type="ECO:0000256" key="1">
    <source>
        <dbReference type="SAM" id="Phobius"/>
    </source>
</evidence>
<dbReference type="AlphaFoldDB" id="A0A1G2HGW5"/>
<evidence type="ECO:0000313" key="3">
    <source>
        <dbReference type="Proteomes" id="UP000176770"/>
    </source>
</evidence>
<dbReference type="InterPro" id="IPR012902">
    <property type="entry name" value="N_methyl_site"/>
</dbReference>
<name>A0A1G2HGW5_9BACT</name>
<keyword evidence="1" id="KW-0472">Membrane</keyword>
<evidence type="ECO:0000313" key="2">
    <source>
        <dbReference type="EMBL" id="OGZ61510.1"/>
    </source>
</evidence>
<sequence>MKKKIKKLLTTCSTGRQAHYLPDRQAGLLRISKGFTLIELTVLMGITIMISGIIFLNFRQGEKNLAIQRAAHRVTQAISEAVSNSLAGKLHGDSVSPGGFGLFLEQNSQDIIIFADCNSNQSFDASGGSASCEGATVATPYGEKVSTVTLEKDITVSTLNPCSGTPCQLVITFLPPDPRTLFEPSLAGNEAQVTLRDSEDRVIHIFVNKLGIARVQQ</sequence>
<protein>
    <recommendedName>
        <fullName evidence="4">General secretion pathway GspH domain-containing protein</fullName>
    </recommendedName>
</protein>
<organism evidence="2 3">
    <name type="scientific">Candidatus Spechtbacteria bacterium RIFCSPLOWO2_12_FULL_38_22</name>
    <dbReference type="NCBI Taxonomy" id="1802165"/>
    <lineage>
        <taxon>Bacteria</taxon>
        <taxon>Candidatus Spechtiibacteriota</taxon>
    </lineage>
</organism>
<proteinExistence type="predicted"/>
<gene>
    <name evidence="2" type="ORF">A3F94_01525</name>
</gene>
<accession>A0A1G2HGW5</accession>
<dbReference type="Proteomes" id="UP000176770">
    <property type="component" value="Unassembled WGS sequence"/>
</dbReference>
<reference evidence="2 3" key="1">
    <citation type="journal article" date="2016" name="Nat. Commun.">
        <title>Thousands of microbial genomes shed light on interconnected biogeochemical processes in an aquifer system.</title>
        <authorList>
            <person name="Anantharaman K."/>
            <person name="Brown C.T."/>
            <person name="Hug L.A."/>
            <person name="Sharon I."/>
            <person name="Castelle C.J."/>
            <person name="Probst A.J."/>
            <person name="Thomas B.C."/>
            <person name="Singh A."/>
            <person name="Wilkins M.J."/>
            <person name="Karaoz U."/>
            <person name="Brodie E.L."/>
            <person name="Williams K.H."/>
            <person name="Hubbard S.S."/>
            <person name="Banfield J.F."/>
        </authorList>
    </citation>
    <scope>NUCLEOTIDE SEQUENCE [LARGE SCALE GENOMIC DNA]</scope>
</reference>
<dbReference type="PROSITE" id="PS00409">
    <property type="entry name" value="PROKAR_NTER_METHYL"/>
    <property type="match status" value="1"/>
</dbReference>
<keyword evidence="1" id="KW-0812">Transmembrane</keyword>
<keyword evidence="1" id="KW-1133">Transmembrane helix</keyword>
<dbReference type="STRING" id="1802165.A3F94_01525"/>
<evidence type="ECO:0008006" key="4">
    <source>
        <dbReference type="Google" id="ProtNLM"/>
    </source>
</evidence>
<comment type="caution">
    <text evidence="2">The sequence shown here is derived from an EMBL/GenBank/DDBJ whole genome shotgun (WGS) entry which is preliminary data.</text>
</comment>
<feature type="transmembrane region" description="Helical" evidence="1">
    <location>
        <begin position="34"/>
        <end position="58"/>
    </location>
</feature>
<dbReference type="EMBL" id="MHOK01000022">
    <property type="protein sequence ID" value="OGZ61510.1"/>
    <property type="molecule type" value="Genomic_DNA"/>
</dbReference>